<dbReference type="Proteomes" id="UP000886523">
    <property type="component" value="Unassembled WGS sequence"/>
</dbReference>
<dbReference type="FunFam" id="2.40.70.10:FF:000036">
    <property type="entry name" value="Vacuolar aspartic protease"/>
    <property type="match status" value="1"/>
</dbReference>
<feature type="disulfide bond" evidence="11">
    <location>
        <begin position="69"/>
        <end position="74"/>
    </location>
</feature>
<dbReference type="InterPro" id="IPR001461">
    <property type="entry name" value="Aspartic_peptidase_A1"/>
</dbReference>
<dbReference type="InterPro" id="IPR033121">
    <property type="entry name" value="PEPTIDASE_A1"/>
</dbReference>
<evidence type="ECO:0000256" key="7">
    <source>
        <dbReference type="ARBA" id="ARBA00022801"/>
    </source>
</evidence>
<evidence type="ECO:0000256" key="2">
    <source>
        <dbReference type="ARBA" id="ARBA00007447"/>
    </source>
</evidence>
<dbReference type="Gene3D" id="2.40.70.10">
    <property type="entry name" value="Acid Proteases"/>
    <property type="match status" value="2"/>
</dbReference>
<keyword evidence="3" id="KW-0926">Vacuole</keyword>
<evidence type="ECO:0000313" key="15">
    <source>
        <dbReference type="Proteomes" id="UP000886523"/>
    </source>
</evidence>
<evidence type="ECO:0000256" key="4">
    <source>
        <dbReference type="ARBA" id="ARBA00022670"/>
    </source>
</evidence>
<dbReference type="GO" id="GO:0004190">
    <property type="term" value="F:aspartic-type endopeptidase activity"/>
    <property type="evidence" value="ECO:0007669"/>
    <property type="project" value="UniProtKB-KW"/>
</dbReference>
<dbReference type="GO" id="GO:0005773">
    <property type="term" value="C:vacuole"/>
    <property type="evidence" value="ECO:0007669"/>
    <property type="project" value="UniProtKB-SubCell"/>
</dbReference>
<comment type="caution">
    <text evidence="14">The sequence shown here is derived from an EMBL/GenBank/DDBJ whole genome shotgun (WGS) entry which is preliminary data.</text>
</comment>
<feature type="active site" evidence="10">
    <location>
        <position position="56"/>
    </location>
</feature>
<keyword evidence="8 11" id="KW-1015">Disulfide bond</keyword>
<evidence type="ECO:0000256" key="5">
    <source>
        <dbReference type="ARBA" id="ARBA00022729"/>
    </source>
</evidence>
<name>A0A9P6B9Z3_9AGAM</name>
<keyword evidence="9" id="KW-0325">Glycoprotein</keyword>
<evidence type="ECO:0000256" key="12">
    <source>
        <dbReference type="RuleBase" id="RU000454"/>
    </source>
</evidence>
<dbReference type="PANTHER" id="PTHR47966">
    <property type="entry name" value="BETA-SITE APP-CLEAVING ENZYME, ISOFORM A-RELATED"/>
    <property type="match status" value="1"/>
</dbReference>
<evidence type="ECO:0000256" key="3">
    <source>
        <dbReference type="ARBA" id="ARBA00022554"/>
    </source>
</evidence>
<dbReference type="PRINTS" id="PR00792">
    <property type="entry name" value="PEPSIN"/>
</dbReference>
<keyword evidence="7 12" id="KW-0378">Hydrolase</keyword>
<keyword evidence="5" id="KW-0732">Signal</keyword>
<sequence length="349" mass="38195">MANPLSRNAEDDLYWAQVQDDLKGGHNVPLSNFANAQYFSDITLGTPPQTVKVILDTGSSNLWVPSKDCTSISCFFHAKYDSSASHTHKPNGSSFDIQYGSGSLSGIVSHDAFGIGDLSLQTVTFAEALKEPGLVFAFGKFDGILGLAYDTIAVNHIVPPFYELINKKLLDEHLFSFRIGPSEEDGGELVLGGIDPSHYTGRIEYVPVRRKAYWEVELEKVTFGDDVLELENTGAAIDTGTSLIAVPTDIAEMLNAEIGATKSWNGQYTVDCAKVPSLPVLSFYFNGKAYPLKGTDYILNVQNTCMSSFQGLDIPMPSGQLWIIGDVFLRRYFTVYDLHKNAVGFAKST</sequence>
<feature type="domain" description="Peptidase A1" evidence="13">
    <location>
        <begin position="38"/>
        <end position="346"/>
    </location>
</feature>
<dbReference type="PANTHER" id="PTHR47966:SF51">
    <property type="entry name" value="BETA-SITE APP-CLEAVING ENZYME, ISOFORM A-RELATED"/>
    <property type="match status" value="1"/>
</dbReference>
<dbReference type="FunFam" id="2.40.70.10:FF:000002">
    <property type="entry name" value="Vacuolar aspartic proteinase"/>
    <property type="match status" value="1"/>
</dbReference>
<proteinExistence type="inferred from homology"/>
<dbReference type="OrthoDB" id="771136at2759"/>
<dbReference type="Pfam" id="PF00026">
    <property type="entry name" value="Asp"/>
    <property type="match status" value="1"/>
</dbReference>
<comment type="subcellular location">
    <subcellularLocation>
        <location evidence="1">Vacuole</location>
    </subcellularLocation>
</comment>
<evidence type="ECO:0000256" key="9">
    <source>
        <dbReference type="ARBA" id="ARBA00023180"/>
    </source>
</evidence>
<evidence type="ECO:0000256" key="11">
    <source>
        <dbReference type="PIRSR" id="PIRSR601461-2"/>
    </source>
</evidence>
<organism evidence="14 15">
    <name type="scientific">Hydnum rufescens UP504</name>
    <dbReference type="NCBI Taxonomy" id="1448309"/>
    <lineage>
        <taxon>Eukaryota</taxon>
        <taxon>Fungi</taxon>
        <taxon>Dikarya</taxon>
        <taxon>Basidiomycota</taxon>
        <taxon>Agaricomycotina</taxon>
        <taxon>Agaricomycetes</taxon>
        <taxon>Cantharellales</taxon>
        <taxon>Hydnaceae</taxon>
        <taxon>Hydnum</taxon>
    </lineage>
</organism>
<gene>
    <name evidence="14" type="ORF">BS47DRAFT_1378833</name>
</gene>
<evidence type="ECO:0000256" key="1">
    <source>
        <dbReference type="ARBA" id="ARBA00004116"/>
    </source>
</evidence>
<dbReference type="SUPFAM" id="SSF50630">
    <property type="entry name" value="Acid proteases"/>
    <property type="match status" value="1"/>
</dbReference>
<dbReference type="AlphaFoldDB" id="A0A9P6B9Z3"/>
<dbReference type="PROSITE" id="PS00141">
    <property type="entry name" value="ASP_PROTEASE"/>
    <property type="match status" value="2"/>
</dbReference>
<accession>A0A9P6B9Z3</accession>
<evidence type="ECO:0000259" key="13">
    <source>
        <dbReference type="PROSITE" id="PS51767"/>
    </source>
</evidence>
<dbReference type="InterPro" id="IPR001969">
    <property type="entry name" value="Aspartic_peptidase_AS"/>
</dbReference>
<evidence type="ECO:0000256" key="8">
    <source>
        <dbReference type="ARBA" id="ARBA00023157"/>
    </source>
</evidence>
<protein>
    <recommendedName>
        <fullName evidence="13">Peptidase A1 domain-containing protein</fullName>
    </recommendedName>
</protein>
<dbReference type="EMBL" id="MU128912">
    <property type="protein sequence ID" value="KAF9520265.1"/>
    <property type="molecule type" value="Genomic_DNA"/>
</dbReference>
<evidence type="ECO:0000256" key="10">
    <source>
        <dbReference type="PIRSR" id="PIRSR601461-1"/>
    </source>
</evidence>
<feature type="active site" evidence="10">
    <location>
        <position position="238"/>
    </location>
</feature>
<comment type="similarity">
    <text evidence="2 12">Belongs to the peptidase A1 family.</text>
</comment>
<dbReference type="PROSITE" id="PS51767">
    <property type="entry name" value="PEPTIDASE_A1"/>
    <property type="match status" value="1"/>
</dbReference>
<evidence type="ECO:0000313" key="14">
    <source>
        <dbReference type="EMBL" id="KAF9520265.1"/>
    </source>
</evidence>
<keyword evidence="4 12" id="KW-0645">Protease</keyword>
<keyword evidence="15" id="KW-1185">Reference proteome</keyword>
<evidence type="ECO:0000256" key="6">
    <source>
        <dbReference type="ARBA" id="ARBA00022750"/>
    </source>
</evidence>
<keyword evidence="6 12" id="KW-0064">Aspartyl protease</keyword>
<dbReference type="GO" id="GO:0006508">
    <property type="term" value="P:proteolysis"/>
    <property type="evidence" value="ECO:0007669"/>
    <property type="project" value="UniProtKB-KW"/>
</dbReference>
<dbReference type="InterPro" id="IPR021109">
    <property type="entry name" value="Peptidase_aspartic_dom_sf"/>
</dbReference>
<reference evidence="14" key="1">
    <citation type="journal article" date="2020" name="Nat. Commun.">
        <title>Large-scale genome sequencing of mycorrhizal fungi provides insights into the early evolution of symbiotic traits.</title>
        <authorList>
            <person name="Miyauchi S."/>
            <person name="Kiss E."/>
            <person name="Kuo A."/>
            <person name="Drula E."/>
            <person name="Kohler A."/>
            <person name="Sanchez-Garcia M."/>
            <person name="Morin E."/>
            <person name="Andreopoulos B."/>
            <person name="Barry K.W."/>
            <person name="Bonito G."/>
            <person name="Buee M."/>
            <person name="Carver A."/>
            <person name="Chen C."/>
            <person name="Cichocki N."/>
            <person name="Clum A."/>
            <person name="Culley D."/>
            <person name="Crous P.W."/>
            <person name="Fauchery L."/>
            <person name="Girlanda M."/>
            <person name="Hayes R.D."/>
            <person name="Keri Z."/>
            <person name="LaButti K."/>
            <person name="Lipzen A."/>
            <person name="Lombard V."/>
            <person name="Magnuson J."/>
            <person name="Maillard F."/>
            <person name="Murat C."/>
            <person name="Nolan M."/>
            <person name="Ohm R.A."/>
            <person name="Pangilinan J."/>
            <person name="Pereira M.F."/>
            <person name="Perotto S."/>
            <person name="Peter M."/>
            <person name="Pfister S."/>
            <person name="Riley R."/>
            <person name="Sitrit Y."/>
            <person name="Stielow J.B."/>
            <person name="Szollosi G."/>
            <person name="Zifcakova L."/>
            <person name="Stursova M."/>
            <person name="Spatafora J.W."/>
            <person name="Tedersoo L."/>
            <person name="Vaario L.M."/>
            <person name="Yamada A."/>
            <person name="Yan M."/>
            <person name="Wang P."/>
            <person name="Xu J."/>
            <person name="Bruns T."/>
            <person name="Baldrian P."/>
            <person name="Vilgalys R."/>
            <person name="Dunand C."/>
            <person name="Henrissat B."/>
            <person name="Grigoriev I.V."/>
            <person name="Hibbett D."/>
            <person name="Nagy L.G."/>
            <person name="Martin F.M."/>
        </authorList>
    </citation>
    <scope>NUCLEOTIDE SEQUENCE</scope>
    <source>
        <strain evidence="14">UP504</strain>
    </source>
</reference>